<evidence type="ECO:0000256" key="1">
    <source>
        <dbReference type="ARBA" id="ARBA00004127"/>
    </source>
</evidence>
<evidence type="ECO:0000256" key="5">
    <source>
        <dbReference type="ARBA" id="ARBA00022989"/>
    </source>
</evidence>
<evidence type="ECO:0000256" key="6">
    <source>
        <dbReference type="ARBA" id="ARBA00023136"/>
    </source>
</evidence>
<evidence type="ECO:0000256" key="8">
    <source>
        <dbReference type="SAM" id="Phobius"/>
    </source>
</evidence>
<dbReference type="PANTHER" id="PTHR13131:SF5">
    <property type="entry name" value="CYSTINOSIN"/>
    <property type="match status" value="1"/>
</dbReference>
<feature type="transmembrane region" description="Helical" evidence="8">
    <location>
        <begin position="173"/>
        <end position="195"/>
    </location>
</feature>
<dbReference type="Gene3D" id="1.20.1280.290">
    <property type="match status" value="2"/>
</dbReference>
<evidence type="ECO:0000256" key="2">
    <source>
        <dbReference type="ARBA" id="ARBA00022448"/>
    </source>
</evidence>
<gene>
    <name evidence="9" type="ORF">ABVK25_003231</name>
</gene>
<dbReference type="Proteomes" id="UP001590951">
    <property type="component" value="Unassembled WGS sequence"/>
</dbReference>
<organism evidence="9 10">
    <name type="scientific">Lepraria finkii</name>
    <dbReference type="NCBI Taxonomy" id="1340010"/>
    <lineage>
        <taxon>Eukaryota</taxon>
        <taxon>Fungi</taxon>
        <taxon>Dikarya</taxon>
        <taxon>Ascomycota</taxon>
        <taxon>Pezizomycotina</taxon>
        <taxon>Lecanoromycetes</taxon>
        <taxon>OSLEUM clade</taxon>
        <taxon>Lecanoromycetidae</taxon>
        <taxon>Lecanorales</taxon>
        <taxon>Lecanorineae</taxon>
        <taxon>Stereocaulaceae</taxon>
        <taxon>Lepraria</taxon>
    </lineage>
</organism>
<evidence type="ECO:0000256" key="7">
    <source>
        <dbReference type="SAM" id="MobiDB-lite"/>
    </source>
</evidence>
<keyword evidence="2" id="KW-0813">Transport</keyword>
<dbReference type="PANTHER" id="PTHR13131">
    <property type="entry name" value="CYSTINOSIN"/>
    <property type="match status" value="1"/>
</dbReference>
<evidence type="ECO:0000256" key="4">
    <source>
        <dbReference type="ARBA" id="ARBA00022737"/>
    </source>
</evidence>
<dbReference type="EMBL" id="JBHFEH010000008">
    <property type="protein sequence ID" value="KAL2056208.1"/>
    <property type="molecule type" value="Genomic_DNA"/>
</dbReference>
<feature type="transmembrane region" description="Helical" evidence="8">
    <location>
        <begin position="61"/>
        <end position="83"/>
    </location>
</feature>
<keyword evidence="6 8" id="KW-0472">Membrane</keyword>
<keyword evidence="10" id="KW-1185">Reference proteome</keyword>
<dbReference type="InterPro" id="IPR006603">
    <property type="entry name" value="PQ-loop_rpt"/>
</dbReference>
<evidence type="ECO:0008006" key="11">
    <source>
        <dbReference type="Google" id="ProtNLM"/>
    </source>
</evidence>
<feature type="transmembrane region" description="Helical" evidence="8">
    <location>
        <begin position="133"/>
        <end position="161"/>
    </location>
</feature>
<feature type="transmembrane region" description="Helical" evidence="8">
    <location>
        <begin position="251"/>
        <end position="270"/>
    </location>
</feature>
<proteinExistence type="predicted"/>
<dbReference type="InterPro" id="IPR005282">
    <property type="entry name" value="LC_transporter"/>
</dbReference>
<feature type="transmembrane region" description="Helical" evidence="8">
    <location>
        <begin position="22"/>
        <end position="40"/>
    </location>
</feature>
<feature type="transmembrane region" description="Helical" evidence="8">
    <location>
        <begin position="207"/>
        <end position="231"/>
    </location>
</feature>
<evidence type="ECO:0000313" key="10">
    <source>
        <dbReference type="Proteomes" id="UP001590951"/>
    </source>
</evidence>
<keyword evidence="5 8" id="KW-1133">Transmembrane helix</keyword>
<evidence type="ECO:0000313" key="9">
    <source>
        <dbReference type="EMBL" id="KAL2056208.1"/>
    </source>
</evidence>
<evidence type="ECO:0000256" key="3">
    <source>
        <dbReference type="ARBA" id="ARBA00022692"/>
    </source>
</evidence>
<comment type="subcellular location">
    <subcellularLocation>
        <location evidence="1">Endomembrane system</location>
        <topology evidence="1">Multi-pass membrane protein</topology>
    </subcellularLocation>
</comment>
<comment type="caution">
    <text evidence="9">The sequence shown here is derived from an EMBL/GenBank/DDBJ whole genome shotgun (WGS) entry which is preliminary data.</text>
</comment>
<protein>
    <recommendedName>
        <fullName evidence="11">Cystinosin</fullName>
    </recommendedName>
</protein>
<keyword evidence="3 8" id="KW-0812">Transmembrane</keyword>
<sequence>MAAEELVITNIRTTGTMWLLKALSQFLGWIYTLSWSASFYPQPWMNFRRKSAIGTTPAFPIFNVLGFACYSISTTLQYTSSLIRSQYRDRHNGVPNTVTGNDVAFAIHALFLSVITLSQFWSRLWGFEKRMPFFKLVGCGVWGLVTGAIVTIASFVLLVLLKGRDRGKDSTGWAWIDVVNTVGYVKLLVTVVKYVPQAWKNYERKSTVGWSIYQILLDVLGGILSIAQLVIDSSLQSDWSGITGNPIKLGLGQVSIFFDILFMVQHYILYRGKGKEGEDEDSGESRALLGNYEEADTK</sequence>
<name>A0ABR4BFD4_9LECA</name>
<keyword evidence="4" id="KW-0677">Repeat</keyword>
<feature type="region of interest" description="Disordered" evidence="7">
    <location>
        <begin position="274"/>
        <end position="298"/>
    </location>
</feature>
<dbReference type="Pfam" id="PF04193">
    <property type="entry name" value="PQ-loop"/>
    <property type="match status" value="2"/>
</dbReference>
<feature type="transmembrane region" description="Helical" evidence="8">
    <location>
        <begin position="103"/>
        <end position="121"/>
    </location>
</feature>
<dbReference type="SMART" id="SM00679">
    <property type="entry name" value="CTNS"/>
    <property type="match status" value="2"/>
</dbReference>
<reference evidence="9 10" key="1">
    <citation type="submission" date="2024-09" db="EMBL/GenBank/DDBJ databases">
        <title>Rethinking Asexuality: The Enigmatic Case of Functional Sexual Genes in Lepraria (Stereocaulaceae).</title>
        <authorList>
            <person name="Doellman M."/>
            <person name="Sun Y."/>
            <person name="Barcenas-Pena A."/>
            <person name="Lumbsch H.T."/>
            <person name="Grewe F."/>
        </authorList>
    </citation>
    <scope>NUCLEOTIDE SEQUENCE [LARGE SCALE GENOMIC DNA]</scope>
    <source>
        <strain evidence="9 10">Grewe 0041</strain>
    </source>
</reference>
<accession>A0ABR4BFD4</accession>